<organism evidence="1">
    <name type="scientific">Anguilla anguilla</name>
    <name type="common">European freshwater eel</name>
    <name type="synonym">Muraena anguilla</name>
    <dbReference type="NCBI Taxonomy" id="7936"/>
    <lineage>
        <taxon>Eukaryota</taxon>
        <taxon>Metazoa</taxon>
        <taxon>Chordata</taxon>
        <taxon>Craniata</taxon>
        <taxon>Vertebrata</taxon>
        <taxon>Euteleostomi</taxon>
        <taxon>Actinopterygii</taxon>
        <taxon>Neopterygii</taxon>
        <taxon>Teleostei</taxon>
        <taxon>Anguilliformes</taxon>
        <taxon>Anguillidae</taxon>
        <taxon>Anguilla</taxon>
    </lineage>
</organism>
<reference evidence="1" key="2">
    <citation type="journal article" date="2015" name="Fish Shellfish Immunol.">
        <title>Early steps in the European eel (Anguilla anguilla)-Vibrio vulnificus interaction in the gills: Role of the RtxA13 toxin.</title>
        <authorList>
            <person name="Callol A."/>
            <person name="Pajuelo D."/>
            <person name="Ebbesson L."/>
            <person name="Teles M."/>
            <person name="MacKenzie S."/>
            <person name="Amaro C."/>
        </authorList>
    </citation>
    <scope>NUCLEOTIDE SEQUENCE</scope>
</reference>
<dbReference type="EMBL" id="GBXM01024536">
    <property type="protein sequence ID" value="JAH84041.1"/>
    <property type="molecule type" value="Transcribed_RNA"/>
</dbReference>
<reference evidence="1" key="1">
    <citation type="submission" date="2014-11" db="EMBL/GenBank/DDBJ databases">
        <authorList>
            <person name="Amaro Gonzalez C."/>
        </authorList>
    </citation>
    <scope>NUCLEOTIDE SEQUENCE</scope>
</reference>
<dbReference type="AlphaFoldDB" id="A0A0E9W139"/>
<sequence>MTVSVALRILITGAPVNLFRSYHPTWEGQ</sequence>
<protein>
    <submittedName>
        <fullName evidence="1">Uncharacterized protein</fullName>
    </submittedName>
</protein>
<proteinExistence type="predicted"/>
<evidence type="ECO:0000313" key="1">
    <source>
        <dbReference type="EMBL" id="JAH84041.1"/>
    </source>
</evidence>
<name>A0A0E9W139_ANGAN</name>
<accession>A0A0E9W139</accession>